<reference evidence="1 2" key="1">
    <citation type="submission" date="2007-06" db="EMBL/GenBank/DDBJ databases">
        <authorList>
            <person name="Shimkets L."/>
            <person name="Ferriera S."/>
            <person name="Johnson J."/>
            <person name="Kravitz S."/>
            <person name="Beeson K."/>
            <person name="Sutton G."/>
            <person name="Rogers Y.-H."/>
            <person name="Friedman R."/>
            <person name="Frazier M."/>
            <person name="Venter J.C."/>
        </authorList>
    </citation>
    <scope>NUCLEOTIDE SEQUENCE [LARGE SCALE GENOMIC DNA]</scope>
    <source>
        <strain evidence="1 2">SIR-1</strain>
    </source>
</reference>
<keyword evidence="2" id="KW-1185">Reference proteome</keyword>
<evidence type="ECO:0008006" key="3">
    <source>
        <dbReference type="Google" id="ProtNLM"/>
    </source>
</evidence>
<gene>
    <name evidence="1" type="ORF">PPSIR1_39980</name>
</gene>
<protein>
    <recommendedName>
        <fullName evidence="3">SbsA Ig-like domain-containing protein</fullName>
    </recommendedName>
</protein>
<name>A6FYC6_9BACT</name>
<proteinExistence type="predicted"/>
<dbReference type="OrthoDB" id="5500389at2"/>
<organism evidence="1 2">
    <name type="scientific">Plesiocystis pacifica SIR-1</name>
    <dbReference type="NCBI Taxonomy" id="391625"/>
    <lineage>
        <taxon>Bacteria</taxon>
        <taxon>Pseudomonadati</taxon>
        <taxon>Myxococcota</taxon>
        <taxon>Polyangia</taxon>
        <taxon>Nannocystales</taxon>
        <taxon>Nannocystaceae</taxon>
        <taxon>Plesiocystis</taxon>
    </lineage>
</organism>
<dbReference type="AlphaFoldDB" id="A6FYC6"/>
<accession>A6FYC6</accession>
<dbReference type="EMBL" id="ABCS01000003">
    <property type="protein sequence ID" value="EDM81505.1"/>
    <property type="molecule type" value="Genomic_DNA"/>
</dbReference>
<evidence type="ECO:0000313" key="1">
    <source>
        <dbReference type="EMBL" id="EDM81505.1"/>
    </source>
</evidence>
<sequence length="289" mass="30777">MAAISGACAELGDEVRFEPSAEPVEITSSVPAAGSLAVDPGARFDLCLSTEIDPQIPDDFDLNLRSSTLTFDTELSVQMFSWRAPGQQDAIAAERWCPGSVLSITPKSPLQPGITYRARLRAIDGLGWRGQGMDLSAPGWTADEEGNVTRWFDFTVAGDIGDPAPEEVPTLEPGPTLAELFTDDAVFDPERGACSCHQGSDELALARLDLRTAELAFESLVLRDGLEPTGVPMVTPGRPSESYLLHKLHRTASGEALHGIAGAAMPPGEPLPFADWVAVARWIADGAQP</sequence>
<comment type="caution">
    <text evidence="1">The sequence shown here is derived from an EMBL/GenBank/DDBJ whole genome shotgun (WGS) entry which is preliminary data.</text>
</comment>
<dbReference type="Proteomes" id="UP000005801">
    <property type="component" value="Unassembled WGS sequence"/>
</dbReference>
<evidence type="ECO:0000313" key="2">
    <source>
        <dbReference type="Proteomes" id="UP000005801"/>
    </source>
</evidence>
<dbReference type="RefSeq" id="WP_006969475.1">
    <property type="nucleotide sequence ID" value="NZ_ABCS01000003.1"/>
</dbReference>